<dbReference type="PANTHER" id="PTHR30404">
    <property type="entry name" value="N-ACETYLMURAMOYL-L-ALANINE AMIDASE"/>
    <property type="match status" value="1"/>
</dbReference>
<evidence type="ECO:0000313" key="3">
    <source>
        <dbReference type="EMBL" id="MCY9549627.1"/>
    </source>
</evidence>
<proteinExistence type="predicted"/>
<accession>A0ABT4EVC6</accession>
<keyword evidence="1" id="KW-0378">Hydrolase</keyword>
<feature type="domain" description="MurNAc-LAA" evidence="2">
    <location>
        <begin position="9"/>
        <end position="171"/>
    </location>
</feature>
<gene>
    <name evidence="3" type="ORF">M5W82_22385</name>
</gene>
<dbReference type="EMBL" id="JAMDLZ010000049">
    <property type="protein sequence ID" value="MCY9549627.1"/>
    <property type="molecule type" value="Genomic_DNA"/>
</dbReference>
<dbReference type="Gene3D" id="3.40.630.40">
    <property type="entry name" value="Zn-dependent exopeptidases"/>
    <property type="match status" value="1"/>
</dbReference>
<protein>
    <submittedName>
        <fullName evidence="3">N-acetylmuramoyl-L-alanine amidase</fullName>
    </submittedName>
</protein>
<comment type="caution">
    <text evidence="3">The sequence shown here is derived from an EMBL/GenBank/DDBJ whole genome shotgun (WGS) entry which is preliminary data.</text>
</comment>
<dbReference type="CDD" id="cd02696">
    <property type="entry name" value="MurNAc-LAA"/>
    <property type="match status" value="1"/>
</dbReference>
<evidence type="ECO:0000313" key="4">
    <source>
        <dbReference type="Proteomes" id="UP001527052"/>
    </source>
</evidence>
<reference evidence="3 4" key="1">
    <citation type="submission" date="2022-05" db="EMBL/GenBank/DDBJ databases">
        <title>Genome Sequencing of Bee-Associated Microbes.</title>
        <authorList>
            <person name="Dunlap C."/>
        </authorList>
    </citation>
    <scope>NUCLEOTIDE SEQUENCE [LARGE SCALE GENOMIC DNA]</scope>
    <source>
        <strain evidence="3 4">NRRL BD-083</strain>
    </source>
</reference>
<evidence type="ECO:0000259" key="2">
    <source>
        <dbReference type="Pfam" id="PF01520"/>
    </source>
</evidence>
<sequence>MSVKGKSFIIDAGHGGKYDGTTSGSRKEKVVTLNMSKILEKKLKAKGATVYMTRTTDKDFGGSNADEDVNKRVAYINKTFPQVNGLVSIHVNTAWTGRIGPFYQKGKIPSKNFSQAIATRYGTVPHEGDFAIIRDTTRTAATTLIELGQINEGWLDKTASLESTADFIIKGMEDYFVK</sequence>
<organism evidence="3 4">
    <name type="scientific">Lysinibacillus xylanilyticus</name>
    <dbReference type="NCBI Taxonomy" id="582475"/>
    <lineage>
        <taxon>Bacteria</taxon>
        <taxon>Bacillati</taxon>
        <taxon>Bacillota</taxon>
        <taxon>Bacilli</taxon>
        <taxon>Bacillales</taxon>
        <taxon>Bacillaceae</taxon>
        <taxon>Lysinibacillus</taxon>
    </lineage>
</organism>
<keyword evidence="4" id="KW-1185">Reference proteome</keyword>
<dbReference type="Proteomes" id="UP001527052">
    <property type="component" value="Unassembled WGS sequence"/>
</dbReference>
<name>A0ABT4EVC6_9BACI</name>
<dbReference type="SUPFAM" id="SSF53187">
    <property type="entry name" value="Zn-dependent exopeptidases"/>
    <property type="match status" value="1"/>
</dbReference>
<dbReference type="PANTHER" id="PTHR30404:SF0">
    <property type="entry name" value="N-ACETYLMURAMOYL-L-ALANINE AMIDASE AMIC"/>
    <property type="match status" value="1"/>
</dbReference>
<dbReference type="InterPro" id="IPR050695">
    <property type="entry name" value="N-acetylmuramoyl_amidase_3"/>
</dbReference>
<evidence type="ECO:0000256" key="1">
    <source>
        <dbReference type="ARBA" id="ARBA00022801"/>
    </source>
</evidence>
<dbReference type="Pfam" id="PF01520">
    <property type="entry name" value="Amidase_3"/>
    <property type="match status" value="1"/>
</dbReference>
<dbReference type="InterPro" id="IPR002508">
    <property type="entry name" value="MurNAc-LAA_cat"/>
</dbReference>
<dbReference type="RefSeq" id="WP_268639555.1">
    <property type="nucleotide sequence ID" value="NZ_JAMDLZ010000049.1"/>
</dbReference>